<organism evidence="3 4">
    <name type="scientific">Bombardia bombarda</name>
    <dbReference type="NCBI Taxonomy" id="252184"/>
    <lineage>
        <taxon>Eukaryota</taxon>
        <taxon>Fungi</taxon>
        <taxon>Dikarya</taxon>
        <taxon>Ascomycota</taxon>
        <taxon>Pezizomycotina</taxon>
        <taxon>Sordariomycetes</taxon>
        <taxon>Sordariomycetidae</taxon>
        <taxon>Sordariales</taxon>
        <taxon>Lasiosphaeriaceae</taxon>
        <taxon>Bombardia</taxon>
    </lineage>
</organism>
<reference evidence="3" key="1">
    <citation type="submission" date="2023-06" db="EMBL/GenBank/DDBJ databases">
        <title>Genome-scale phylogeny and comparative genomics of the fungal order Sordariales.</title>
        <authorList>
            <consortium name="Lawrence Berkeley National Laboratory"/>
            <person name="Hensen N."/>
            <person name="Bonometti L."/>
            <person name="Westerberg I."/>
            <person name="Brannstrom I.O."/>
            <person name="Guillou S."/>
            <person name="Cros-Aarteil S."/>
            <person name="Calhoun S."/>
            <person name="Haridas S."/>
            <person name="Kuo A."/>
            <person name="Mondo S."/>
            <person name="Pangilinan J."/>
            <person name="Riley R."/>
            <person name="LaButti K."/>
            <person name="Andreopoulos B."/>
            <person name="Lipzen A."/>
            <person name="Chen C."/>
            <person name="Yanf M."/>
            <person name="Daum C."/>
            <person name="Ng V."/>
            <person name="Clum A."/>
            <person name="Steindorff A."/>
            <person name="Ohm R."/>
            <person name="Martin F."/>
            <person name="Silar P."/>
            <person name="Natvig D."/>
            <person name="Lalanne C."/>
            <person name="Gautier V."/>
            <person name="Ament-velasquez S.L."/>
            <person name="Kruys A."/>
            <person name="Hutchinson M.I."/>
            <person name="Powell A.J."/>
            <person name="Barry K."/>
            <person name="Miller A.N."/>
            <person name="Grigoriev I.V."/>
            <person name="Debuchy R."/>
            <person name="Gladieux P."/>
            <person name="Thoren M.H."/>
            <person name="Johannesson H."/>
        </authorList>
    </citation>
    <scope>NUCLEOTIDE SEQUENCE</scope>
    <source>
        <strain evidence="3">SMH3391-2</strain>
    </source>
</reference>
<dbReference type="InterPro" id="IPR050914">
    <property type="entry name" value="snRNP_SmB/NAA38-like"/>
</dbReference>
<dbReference type="Proteomes" id="UP001174934">
    <property type="component" value="Unassembled WGS sequence"/>
</dbReference>
<dbReference type="InterPro" id="IPR034110">
    <property type="entry name" value="LSMD1_Sm"/>
</dbReference>
<evidence type="ECO:0000313" key="4">
    <source>
        <dbReference type="Proteomes" id="UP001174934"/>
    </source>
</evidence>
<dbReference type="PANTHER" id="PTHR10701">
    <property type="entry name" value="SMALL NUCLEAR RIBONUCLEOPROTEIN-ASSOCIATED PROTEIN B AND N"/>
    <property type="match status" value="1"/>
</dbReference>
<dbReference type="InterPro" id="IPR047575">
    <property type="entry name" value="Sm"/>
</dbReference>
<dbReference type="CDD" id="cd06168">
    <property type="entry name" value="LSMD1"/>
    <property type="match status" value="1"/>
</dbReference>
<keyword evidence="4" id="KW-1185">Reference proteome</keyword>
<accession>A0AA39WMD6</accession>
<gene>
    <name evidence="3" type="ORF">B0T17DRAFT_509637</name>
</gene>
<feature type="region of interest" description="Disordered" evidence="1">
    <location>
        <begin position="74"/>
        <end position="96"/>
    </location>
</feature>
<dbReference type="PROSITE" id="PS52002">
    <property type="entry name" value="SM"/>
    <property type="match status" value="1"/>
</dbReference>
<proteinExistence type="predicted"/>
<dbReference type="SMART" id="SM00651">
    <property type="entry name" value="Sm"/>
    <property type="match status" value="1"/>
</dbReference>
<dbReference type="Gene3D" id="2.30.30.100">
    <property type="match status" value="1"/>
</dbReference>
<dbReference type="Pfam" id="PF01423">
    <property type="entry name" value="LSM"/>
    <property type="match status" value="1"/>
</dbReference>
<comment type="caution">
    <text evidence="3">The sequence shown here is derived from an EMBL/GenBank/DDBJ whole genome shotgun (WGS) entry which is preliminary data.</text>
</comment>
<dbReference type="EMBL" id="JAULSR010000005">
    <property type="protein sequence ID" value="KAK0618078.1"/>
    <property type="molecule type" value="Genomic_DNA"/>
</dbReference>
<dbReference type="InterPro" id="IPR010920">
    <property type="entry name" value="LSM_dom_sf"/>
</dbReference>
<dbReference type="PANTHER" id="PTHR10701:SF5">
    <property type="entry name" value="N-ALPHA-ACETYLTRANSFERASE 38, NATC AUXILIARY SUBUNIT"/>
    <property type="match status" value="1"/>
</dbReference>
<dbReference type="GO" id="GO:0031417">
    <property type="term" value="C:NatC complex"/>
    <property type="evidence" value="ECO:0007669"/>
    <property type="project" value="InterPro"/>
</dbReference>
<evidence type="ECO:0000313" key="3">
    <source>
        <dbReference type="EMBL" id="KAK0618078.1"/>
    </source>
</evidence>
<dbReference type="GO" id="GO:0003723">
    <property type="term" value="F:RNA binding"/>
    <property type="evidence" value="ECO:0007669"/>
    <property type="project" value="InterPro"/>
</dbReference>
<feature type="domain" description="Sm" evidence="2">
    <location>
        <begin position="14"/>
        <end position="128"/>
    </location>
</feature>
<evidence type="ECO:0000256" key="1">
    <source>
        <dbReference type="SAM" id="MobiDB-lite"/>
    </source>
</evidence>
<name>A0AA39WMD6_9PEZI</name>
<dbReference type="SUPFAM" id="SSF50182">
    <property type="entry name" value="Sm-like ribonucleoproteins"/>
    <property type="match status" value="1"/>
</dbReference>
<dbReference type="AlphaFoldDB" id="A0AA39WMD6"/>
<evidence type="ECO:0000259" key="2">
    <source>
        <dbReference type="PROSITE" id="PS52002"/>
    </source>
</evidence>
<dbReference type="InterPro" id="IPR001163">
    <property type="entry name" value="Sm_dom_euk/arc"/>
</dbReference>
<protein>
    <recommendedName>
        <fullName evidence="2">Sm domain-containing protein</fullName>
    </recommendedName>
</protein>
<sequence length="144" mass="15556">MADNDSNVLQSEAEAADFLRSLLNKNLRVTTTDGRMFWGSLKCTDPESNIVIQNTYEYRRPSLQSLQKQTAEAAAAAAVGESTTPTPAPAPEPGATAATLKMDMTSRYLGLVVVPGRHIVKIEVEEFASQMKNSAAVERAESPL</sequence>